<comment type="caution">
    <text evidence="2">The sequence shown here is derived from an EMBL/GenBank/DDBJ whole genome shotgun (WGS) entry which is preliminary data.</text>
</comment>
<organism evidence="2 3">
    <name type="scientific">Flemingia macrophylla</name>
    <dbReference type="NCBI Taxonomy" id="520843"/>
    <lineage>
        <taxon>Eukaryota</taxon>
        <taxon>Viridiplantae</taxon>
        <taxon>Streptophyta</taxon>
        <taxon>Embryophyta</taxon>
        <taxon>Tracheophyta</taxon>
        <taxon>Spermatophyta</taxon>
        <taxon>Magnoliopsida</taxon>
        <taxon>eudicotyledons</taxon>
        <taxon>Gunneridae</taxon>
        <taxon>Pentapetalae</taxon>
        <taxon>rosids</taxon>
        <taxon>fabids</taxon>
        <taxon>Fabales</taxon>
        <taxon>Fabaceae</taxon>
        <taxon>Papilionoideae</taxon>
        <taxon>50 kb inversion clade</taxon>
        <taxon>NPAAA clade</taxon>
        <taxon>indigoferoid/millettioid clade</taxon>
        <taxon>Phaseoleae</taxon>
        <taxon>Flemingia</taxon>
    </lineage>
</organism>
<sequence>MGGATHVSTQVLGTQGYAAPEYVMTDEQREPNESSEATEPTTDEQRPNPKPSQDTIDLLRLPPLRLLICSSSLATTSADQICSPRDHRSSDLLDVAGNRLFSLADLRISTSTESVDLQQLHGLNPLHHSPSPPDLAPPSPSPPDLAPPSPSPPDLARDLASLPLLLPSPFLRSSSRSFATSSE</sequence>
<dbReference type="EMBL" id="JBGMDY010000005">
    <property type="protein sequence ID" value="KAL2335544.1"/>
    <property type="molecule type" value="Genomic_DNA"/>
</dbReference>
<evidence type="ECO:0000313" key="2">
    <source>
        <dbReference type="EMBL" id="KAL2335544.1"/>
    </source>
</evidence>
<accession>A0ABD1MIB6</accession>
<keyword evidence="3" id="KW-1185">Reference proteome</keyword>
<name>A0ABD1MIB6_9FABA</name>
<evidence type="ECO:0000256" key="1">
    <source>
        <dbReference type="SAM" id="MobiDB-lite"/>
    </source>
</evidence>
<evidence type="ECO:0000313" key="3">
    <source>
        <dbReference type="Proteomes" id="UP001603857"/>
    </source>
</evidence>
<gene>
    <name evidence="2" type="ORF">Fmac_016757</name>
</gene>
<protein>
    <submittedName>
        <fullName evidence="2">Uncharacterized protein</fullName>
    </submittedName>
</protein>
<feature type="region of interest" description="Disordered" evidence="1">
    <location>
        <begin position="1"/>
        <end position="56"/>
    </location>
</feature>
<feature type="region of interest" description="Disordered" evidence="1">
    <location>
        <begin position="122"/>
        <end position="159"/>
    </location>
</feature>
<feature type="compositionally biased region" description="Polar residues" evidence="1">
    <location>
        <begin position="1"/>
        <end position="13"/>
    </location>
</feature>
<proteinExistence type="predicted"/>
<dbReference type="Proteomes" id="UP001603857">
    <property type="component" value="Unassembled WGS sequence"/>
</dbReference>
<dbReference type="AlphaFoldDB" id="A0ABD1MIB6"/>
<feature type="compositionally biased region" description="Pro residues" evidence="1">
    <location>
        <begin position="130"/>
        <end position="153"/>
    </location>
</feature>
<reference evidence="2 3" key="1">
    <citation type="submission" date="2024-08" db="EMBL/GenBank/DDBJ databases">
        <title>Insights into the chromosomal genome structure of Flemingia macrophylla.</title>
        <authorList>
            <person name="Ding Y."/>
            <person name="Zhao Y."/>
            <person name="Bi W."/>
            <person name="Wu M."/>
            <person name="Zhao G."/>
            <person name="Gong Y."/>
            <person name="Li W."/>
            <person name="Zhang P."/>
        </authorList>
    </citation>
    <scope>NUCLEOTIDE SEQUENCE [LARGE SCALE GENOMIC DNA]</scope>
    <source>
        <strain evidence="2">DYQJB</strain>
        <tissue evidence="2">Leaf</tissue>
    </source>
</reference>